<reference evidence="2 3" key="1">
    <citation type="journal article" date="2022" name="Environ. Microbiol. Rep.">
        <title>Eco-phylogenetic analyses reveal divergent evolution of vitamin B12 metabolism in the marine bacterial family 'Psychromonadaceae'.</title>
        <authorList>
            <person name="Jin X."/>
            <person name="Yang Y."/>
            <person name="Cao H."/>
            <person name="Gao B."/>
            <person name="Zhao Z."/>
        </authorList>
    </citation>
    <scope>NUCLEOTIDE SEQUENCE [LARGE SCALE GENOMIC DNA]</scope>
    <source>
        <strain evidence="2 3">MKS20</strain>
    </source>
</reference>
<keyword evidence="1" id="KW-1133">Transmembrane helix</keyword>
<sequence length="131" mass="14164">MSSRKPWQDKLGVMFSGLCLGHCLLTPALLVLVGYDVFGPALRSEWPHRIFLLFALSLALLSLPKAWQQTRRPMIAVLGVLGAANLISGLFVHGPLELGFTLVGSVCLILAHVLSMHTIPAQQEPAAVVRS</sequence>
<name>A0ABS8WEI4_9GAMM</name>
<evidence type="ECO:0000256" key="1">
    <source>
        <dbReference type="SAM" id="Phobius"/>
    </source>
</evidence>
<protein>
    <submittedName>
        <fullName evidence="2">MerC domain-containing protein</fullName>
    </submittedName>
</protein>
<comment type="caution">
    <text evidence="2">The sequence shown here is derived from an EMBL/GenBank/DDBJ whole genome shotgun (WGS) entry which is preliminary data.</text>
</comment>
<keyword evidence="3" id="KW-1185">Reference proteome</keyword>
<keyword evidence="1" id="KW-0472">Membrane</keyword>
<organism evidence="2 3">
    <name type="scientific">Motilimonas cestriensis</name>
    <dbReference type="NCBI Taxonomy" id="2742685"/>
    <lineage>
        <taxon>Bacteria</taxon>
        <taxon>Pseudomonadati</taxon>
        <taxon>Pseudomonadota</taxon>
        <taxon>Gammaproteobacteria</taxon>
        <taxon>Alteromonadales</taxon>
        <taxon>Alteromonadales genera incertae sedis</taxon>
        <taxon>Motilimonas</taxon>
    </lineage>
</organism>
<evidence type="ECO:0000313" key="3">
    <source>
        <dbReference type="Proteomes" id="UP001201273"/>
    </source>
</evidence>
<evidence type="ECO:0000313" key="2">
    <source>
        <dbReference type="EMBL" id="MCE2595969.1"/>
    </source>
</evidence>
<accession>A0ABS8WEI4</accession>
<gene>
    <name evidence="2" type="ORF">K6Y31_14240</name>
</gene>
<feature type="transmembrane region" description="Helical" evidence="1">
    <location>
        <begin position="75"/>
        <end position="92"/>
    </location>
</feature>
<keyword evidence="1" id="KW-0812">Transmembrane</keyword>
<dbReference type="Pfam" id="PF03203">
    <property type="entry name" value="MerC"/>
    <property type="match status" value="1"/>
</dbReference>
<dbReference type="Proteomes" id="UP001201273">
    <property type="component" value="Unassembled WGS sequence"/>
</dbReference>
<dbReference type="InterPro" id="IPR004891">
    <property type="entry name" value="Mercury-R_MerC"/>
</dbReference>
<feature type="transmembrane region" description="Helical" evidence="1">
    <location>
        <begin position="12"/>
        <end position="34"/>
    </location>
</feature>
<dbReference type="RefSeq" id="WP_233053633.1">
    <property type="nucleotide sequence ID" value="NZ_JAIMJA010000014.1"/>
</dbReference>
<feature type="transmembrane region" description="Helical" evidence="1">
    <location>
        <begin position="46"/>
        <end position="63"/>
    </location>
</feature>
<dbReference type="EMBL" id="JAIMJA010000014">
    <property type="protein sequence ID" value="MCE2595969.1"/>
    <property type="molecule type" value="Genomic_DNA"/>
</dbReference>
<proteinExistence type="predicted"/>